<dbReference type="InterPro" id="IPR009068">
    <property type="entry name" value="uS15_NS1_RNA-bd_sf"/>
</dbReference>
<keyword evidence="3 5" id="KW-0687">Ribonucleoprotein</keyword>
<dbReference type="FunFam" id="1.10.287.10:FF:000003">
    <property type="entry name" value="40S ribosomal protein S13"/>
    <property type="match status" value="1"/>
</dbReference>
<name>A0A133U527_9EURY</name>
<dbReference type="NCBIfam" id="NF006331">
    <property type="entry name" value="PRK08561.1"/>
    <property type="match status" value="1"/>
</dbReference>
<evidence type="ECO:0000256" key="1">
    <source>
        <dbReference type="ARBA" id="ARBA00008434"/>
    </source>
</evidence>
<evidence type="ECO:0000256" key="5">
    <source>
        <dbReference type="RuleBase" id="RU003919"/>
    </source>
</evidence>
<feature type="domain" description="Small ribosomal subunit protein uS15 N-terminal" evidence="6">
    <location>
        <begin position="1"/>
        <end position="42"/>
    </location>
</feature>
<dbReference type="Gene3D" id="4.10.860.130">
    <property type="match status" value="1"/>
</dbReference>
<protein>
    <recommendedName>
        <fullName evidence="4">30S ribosomal protein S15</fullName>
    </recommendedName>
</protein>
<dbReference type="PANTHER" id="PTHR11885:SF6">
    <property type="entry name" value="SMALL RIBOSOMAL SUBUNIT PROTEIN US15"/>
    <property type="match status" value="1"/>
</dbReference>
<dbReference type="AlphaFoldDB" id="A0A133U527"/>
<dbReference type="EMBL" id="LHXJ01000086">
    <property type="protein sequence ID" value="KXA89291.1"/>
    <property type="molecule type" value="Genomic_DNA"/>
</dbReference>
<dbReference type="PANTHER" id="PTHR11885">
    <property type="entry name" value="RIBOSOMAL PROTEIN S15P/S13E"/>
    <property type="match status" value="1"/>
</dbReference>
<dbReference type="Proteomes" id="UP000070163">
    <property type="component" value="Unassembled WGS sequence"/>
</dbReference>
<dbReference type="GO" id="GO:0006412">
    <property type="term" value="P:translation"/>
    <property type="evidence" value="ECO:0007669"/>
    <property type="project" value="InterPro"/>
</dbReference>
<organism evidence="7 8">
    <name type="scientific">candidate division MSBL1 archaeon SCGC-AAA259A05</name>
    <dbReference type="NCBI Taxonomy" id="1698259"/>
    <lineage>
        <taxon>Archaea</taxon>
        <taxon>Methanobacteriati</taxon>
        <taxon>Methanobacteriota</taxon>
        <taxon>candidate division MSBL1</taxon>
    </lineage>
</organism>
<dbReference type="GO" id="GO:0070181">
    <property type="term" value="F:small ribosomal subunit rRNA binding"/>
    <property type="evidence" value="ECO:0007669"/>
    <property type="project" value="TreeGrafter"/>
</dbReference>
<dbReference type="CDD" id="cd00677">
    <property type="entry name" value="S15_NS1_EPRS_RNA-bind"/>
    <property type="match status" value="1"/>
</dbReference>
<accession>A0A133U527</accession>
<dbReference type="Gene3D" id="1.10.287.10">
    <property type="entry name" value="S15/NS1, RNA-binding"/>
    <property type="match status" value="1"/>
</dbReference>
<proteinExistence type="inferred from homology"/>
<keyword evidence="8" id="KW-1185">Reference proteome</keyword>
<dbReference type="Pfam" id="PF00312">
    <property type="entry name" value="Ribosomal_S15"/>
    <property type="match status" value="1"/>
</dbReference>
<evidence type="ECO:0000313" key="7">
    <source>
        <dbReference type="EMBL" id="KXA89291.1"/>
    </source>
</evidence>
<dbReference type="InterPro" id="IPR023029">
    <property type="entry name" value="Ribosomal_uS15_arc_euk"/>
</dbReference>
<comment type="similarity">
    <text evidence="1 5">Belongs to the universal ribosomal protein uS15 family.</text>
</comment>
<evidence type="ECO:0000256" key="4">
    <source>
        <dbReference type="ARBA" id="ARBA00035313"/>
    </source>
</evidence>
<comment type="caution">
    <text evidence="7">The sequence shown here is derived from an EMBL/GenBank/DDBJ whole genome shotgun (WGS) entry which is preliminary data.</text>
</comment>
<gene>
    <name evidence="7" type="ORF">AKJ57_05525</name>
</gene>
<evidence type="ECO:0000256" key="2">
    <source>
        <dbReference type="ARBA" id="ARBA00022980"/>
    </source>
</evidence>
<dbReference type="Pfam" id="PF08069">
    <property type="entry name" value="Ribosomal_S13_N"/>
    <property type="match status" value="1"/>
</dbReference>
<sequence>MSQIPDWISISRKEIEETILGLSEEGHSPSEIGTILRDRYGVPNVKETIGKNILEILEDHDSSPDIPGELMNLIRKAVKLRTHLDQHGSDVRSQRALDTLESRIHRLTKYYKREGRLPSDWRYDPEEAALLVRG</sequence>
<dbReference type="GO" id="GO:0003735">
    <property type="term" value="F:structural constituent of ribosome"/>
    <property type="evidence" value="ECO:0007669"/>
    <property type="project" value="InterPro"/>
</dbReference>
<dbReference type="SMART" id="SM01386">
    <property type="entry name" value="Ribosomal_S13_N"/>
    <property type="match status" value="1"/>
</dbReference>
<dbReference type="InterPro" id="IPR000589">
    <property type="entry name" value="Ribosomal_uS15"/>
</dbReference>
<dbReference type="SUPFAM" id="SSF47060">
    <property type="entry name" value="S15/NS1 RNA-binding domain"/>
    <property type="match status" value="1"/>
</dbReference>
<evidence type="ECO:0000256" key="3">
    <source>
        <dbReference type="ARBA" id="ARBA00023274"/>
    </source>
</evidence>
<dbReference type="PROSITE" id="PS00362">
    <property type="entry name" value="RIBOSOMAL_S15"/>
    <property type="match status" value="1"/>
</dbReference>
<evidence type="ECO:0000313" key="8">
    <source>
        <dbReference type="Proteomes" id="UP000070163"/>
    </source>
</evidence>
<dbReference type="GO" id="GO:0022627">
    <property type="term" value="C:cytosolic small ribosomal subunit"/>
    <property type="evidence" value="ECO:0007669"/>
    <property type="project" value="TreeGrafter"/>
</dbReference>
<dbReference type="InterPro" id="IPR012606">
    <property type="entry name" value="Ribosomal_uS15_N"/>
</dbReference>
<reference evidence="7 8" key="1">
    <citation type="journal article" date="2016" name="Sci. Rep.">
        <title>Metabolic traits of an uncultured archaeal lineage -MSBL1- from brine pools of the Red Sea.</title>
        <authorList>
            <person name="Mwirichia R."/>
            <person name="Alam I."/>
            <person name="Rashid M."/>
            <person name="Vinu M."/>
            <person name="Ba-Alawi W."/>
            <person name="Anthony Kamau A."/>
            <person name="Kamanda Ngugi D."/>
            <person name="Goker M."/>
            <person name="Klenk H.P."/>
            <person name="Bajic V."/>
            <person name="Stingl U."/>
        </authorList>
    </citation>
    <scope>NUCLEOTIDE SEQUENCE [LARGE SCALE GENOMIC DNA]</scope>
    <source>
        <strain evidence="7">SCGC-AAA259A05</strain>
    </source>
</reference>
<keyword evidence="2 5" id="KW-0689">Ribosomal protein</keyword>
<dbReference type="SMART" id="SM01387">
    <property type="entry name" value="Ribosomal_S15"/>
    <property type="match status" value="1"/>
</dbReference>
<evidence type="ECO:0000259" key="6">
    <source>
        <dbReference type="SMART" id="SM01386"/>
    </source>
</evidence>